<protein>
    <submittedName>
        <fullName evidence="1">Uncharacterized protein</fullName>
    </submittedName>
</protein>
<evidence type="ECO:0000313" key="1">
    <source>
        <dbReference type="EMBL" id="MDT8897065.1"/>
    </source>
</evidence>
<gene>
    <name evidence="1" type="ORF">QYE77_02220</name>
</gene>
<accession>A0ABU3NJN3</accession>
<dbReference type="Proteomes" id="UP001254165">
    <property type="component" value="Unassembled WGS sequence"/>
</dbReference>
<sequence length="112" mass="12919">MKESAILRLRKAIIQQKTVHLDEPTHCLLCRRAYEQFQDYAAFIATQSVAALQGHPKSEAYPHAERLETAIRQLETSLDPEDVRFFRLLIKAKQQLDTIGSLINEVLQERES</sequence>
<proteinExistence type="predicted"/>
<organism evidence="1 2">
    <name type="scientific">Thermanaerothrix solaris</name>
    <dbReference type="NCBI Taxonomy" id="3058434"/>
    <lineage>
        <taxon>Bacteria</taxon>
        <taxon>Bacillati</taxon>
        <taxon>Chloroflexota</taxon>
        <taxon>Anaerolineae</taxon>
        <taxon>Anaerolineales</taxon>
        <taxon>Anaerolineaceae</taxon>
        <taxon>Thermanaerothrix</taxon>
    </lineage>
</organism>
<dbReference type="RefSeq" id="WP_315623715.1">
    <property type="nucleotide sequence ID" value="NZ_JAUHMF010000001.1"/>
</dbReference>
<comment type="caution">
    <text evidence="1">The sequence shown here is derived from an EMBL/GenBank/DDBJ whole genome shotgun (WGS) entry which is preliminary data.</text>
</comment>
<name>A0ABU3NJN3_9CHLR</name>
<evidence type="ECO:0000313" key="2">
    <source>
        <dbReference type="Proteomes" id="UP001254165"/>
    </source>
</evidence>
<dbReference type="EMBL" id="JAUHMF010000001">
    <property type="protein sequence ID" value="MDT8897065.1"/>
    <property type="molecule type" value="Genomic_DNA"/>
</dbReference>
<reference evidence="1 2" key="1">
    <citation type="submission" date="2023-07" db="EMBL/GenBank/DDBJ databases">
        <title>Novel species of Thermanaerothrix with wide hydrolytic capabilities.</title>
        <authorList>
            <person name="Zayulina K.S."/>
            <person name="Podosokorskaya O.A."/>
            <person name="Elcheninov A.G."/>
        </authorList>
    </citation>
    <scope>NUCLEOTIDE SEQUENCE [LARGE SCALE GENOMIC DNA]</scope>
    <source>
        <strain evidence="1 2">4228-RoL</strain>
    </source>
</reference>
<keyword evidence="2" id="KW-1185">Reference proteome</keyword>